<accession>A0A4Q4TQM9</accession>
<dbReference type="InterPro" id="IPR036396">
    <property type="entry name" value="Cyt_P450_sf"/>
</dbReference>
<proteinExistence type="predicted"/>
<dbReference type="GO" id="GO:0004497">
    <property type="term" value="F:monooxygenase activity"/>
    <property type="evidence" value="ECO:0007669"/>
    <property type="project" value="InterPro"/>
</dbReference>
<keyword evidence="2" id="KW-1185">Reference proteome</keyword>
<evidence type="ECO:0000313" key="2">
    <source>
        <dbReference type="Proteomes" id="UP000293360"/>
    </source>
</evidence>
<dbReference type="SUPFAM" id="SSF48264">
    <property type="entry name" value="Cytochrome P450"/>
    <property type="match status" value="1"/>
</dbReference>
<dbReference type="AlphaFoldDB" id="A0A4Q4TQM9"/>
<dbReference type="OrthoDB" id="3934656at2759"/>
<dbReference type="GO" id="GO:0016705">
    <property type="term" value="F:oxidoreductase activity, acting on paired donors, with incorporation or reduction of molecular oxygen"/>
    <property type="evidence" value="ECO:0007669"/>
    <property type="project" value="InterPro"/>
</dbReference>
<organism evidence="1 2">
    <name type="scientific">Monosporascus ibericus</name>
    <dbReference type="NCBI Taxonomy" id="155417"/>
    <lineage>
        <taxon>Eukaryota</taxon>
        <taxon>Fungi</taxon>
        <taxon>Dikarya</taxon>
        <taxon>Ascomycota</taxon>
        <taxon>Pezizomycotina</taxon>
        <taxon>Sordariomycetes</taxon>
        <taxon>Xylariomycetidae</taxon>
        <taxon>Xylariales</taxon>
        <taxon>Xylariales incertae sedis</taxon>
        <taxon>Monosporascus</taxon>
    </lineage>
</organism>
<dbReference type="Proteomes" id="UP000293360">
    <property type="component" value="Unassembled WGS sequence"/>
</dbReference>
<dbReference type="GO" id="GO:0005506">
    <property type="term" value="F:iron ion binding"/>
    <property type="evidence" value="ECO:0007669"/>
    <property type="project" value="InterPro"/>
</dbReference>
<gene>
    <name evidence="1" type="ORF">DL764_001563</name>
</gene>
<evidence type="ECO:0000313" key="1">
    <source>
        <dbReference type="EMBL" id="RYP08952.1"/>
    </source>
</evidence>
<dbReference type="EMBL" id="QJNU01000050">
    <property type="protein sequence ID" value="RYP08952.1"/>
    <property type="molecule type" value="Genomic_DNA"/>
</dbReference>
<name>A0A4Q4TQM9_9PEZI</name>
<protein>
    <submittedName>
        <fullName evidence="1">Uncharacterized protein</fullName>
    </submittedName>
</protein>
<sequence>MDFLRSLSPFRFVLIRVGSCTGTDAIWGFLQSALYLPFQGWVGNTIGYNLFTTRDAQYHSALKQPVASAYGLKSALELEPIVTDCITTFVRRLDEEMVQSKGEKACDLAAWLQHCQHHVDQIDYTRS</sequence>
<dbReference type="Gene3D" id="1.10.630.10">
    <property type="entry name" value="Cytochrome P450"/>
    <property type="match status" value="1"/>
</dbReference>
<dbReference type="GO" id="GO:0020037">
    <property type="term" value="F:heme binding"/>
    <property type="evidence" value="ECO:0007669"/>
    <property type="project" value="InterPro"/>
</dbReference>
<dbReference type="STRING" id="155417.A0A4Q4TQM9"/>
<comment type="caution">
    <text evidence="1">The sequence shown here is derived from an EMBL/GenBank/DDBJ whole genome shotgun (WGS) entry which is preliminary data.</text>
</comment>
<reference evidence="1 2" key="1">
    <citation type="submission" date="2018-06" db="EMBL/GenBank/DDBJ databases">
        <title>Complete Genomes of Monosporascus.</title>
        <authorList>
            <person name="Robinson A.J."/>
            <person name="Natvig D.O."/>
        </authorList>
    </citation>
    <scope>NUCLEOTIDE SEQUENCE [LARGE SCALE GENOMIC DNA]</scope>
    <source>
        <strain evidence="1 2">CBS 110550</strain>
    </source>
</reference>